<evidence type="ECO:0000256" key="1">
    <source>
        <dbReference type="SAM" id="MobiDB-lite"/>
    </source>
</evidence>
<organism evidence="2 3">
    <name type="scientific">Myxococcus landrumensis</name>
    <dbReference type="NCBI Taxonomy" id="2813577"/>
    <lineage>
        <taxon>Bacteria</taxon>
        <taxon>Pseudomonadati</taxon>
        <taxon>Myxococcota</taxon>
        <taxon>Myxococcia</taxon>
        <taxon>Myxococcales</taxon>
        <taxon>Cystobacterineae</taxon>
        <taxon>Myxococcaceae</taxon>
        <taxon>Myxococcus</taxon>
    </lineage>
</organism>
<evidence type="ECO:0000313" key="2">
    <source>
        <dbReference type="EMBL" id="QSQ14518.1"/>
    </source>
</evidence>
<dbReference type="EMBL" id="CP071091">
    <property type="protein sequence ID" value="QSQ14518.1"/>
    <property type="molecule type" value="Genomic_DNA"/>
</dbReference>
<evidence type="ECO:0000313" key="3">
    <source>
        <dbReference type="Proteomes" id="UP000663090"/>
    </source>
</evidence>
<sequence>MVKKLKLAKSVDTISYLHPEDGMITIAKNKRKRKRRKGSKQLAGASKMMRAMSAAQLAGAEAMADRSAKADKDEKDGAIRNLASNSQRAMEKAAKVFRRKFE</sequence>
<accession>A0ABX7N7R1</accession>
<dbReference type="InterPro" id="IPR046279">
    <property type="entry name" value="DUF6312"/>
</dbReference>
<feature type="region of interest" description="Disordered" evidence="1">
    <location>
        <begin position="28"/>
        <end position="47"/>
    </location>
</feature>
<dbReference type="RefSeq" id="WP_206716293.1">
    <property type="nucleotide sequence ID" value="NZ_CP071091.1"/>
</dbReference>
<feature type="compositionally biased region" description="Basic and acidic residues" evidence="1">
    <location>
        <begin position="89"/>
        <end position="102"/>
    </location>
</feature>
<feature type="compositionally biased region" description="Basic residues" evidence="1">
    <location>
        <begin position="28"/>
        <end position="39"/>
    </location>
</feature>
<protein>
    <submittedName>
        <fullName evidence="2">Uncharacterized protein</fullName>
    </submittedName>
</protein>
<name>A0ABX7N7R1_9BACT</name>
<gene>
    <name evidence="2" type="ORF">JY572_40555</name>
</gene>
<keyword evidence="3" id="KW-1185">Reference proteome</keyword>
<feature type="region of interest" description="Disordered" evidence="1">
    <location>
        <begin position="56"/>
        <end position="102"/>
    </location>
</feature>
<dbReference type="Pfam" id="PF19831">
    <property type="entry name" value="DUF6312"/>
    <property type="match status" value="1"/>
</dbReference>
<dbReference type="Proteomes" id="UP000663090">
    <property type="component" value="Chromosome"/>
</dbReference>
<proteinExistence type="predicted"/>
<feature type="compositionally biased region" description="Basic and acidic residues" evidence="1">
    <location>
        <begin position="63"/>
        <end position="78"/>
    </location>
</feature>
<reference evidence="2 3" key="1">
    <citation type="submission" date="2021-02" db="EMBL/GenBank/DDBJ databases">
        <title>De Novo genome assembly of isolated myxobacteria.</title>
        <authorList>
            <person name="Stevens D.C."/>
        </authorList>
    </citation>
    <scope>NUCLEOTIDE SEQUENCE [LARGE SCALE GENOMIC DNA]</scope>
    <source>
        <strain evidence="2 3">SCHIC003</strain>
    </source>
</reference>